<organism evidence="3 4">
    <name type="scientific">Pedobacter petrophilus</name>
    <dbReference type="NCBI Taxonomy" id="1908241"/>
    <lineage>
        <taxon>Bacteria</taxon>
        <taxon>Pseudomonadati</taxon>
        <taxon>Bacteroidota</taxon>
        <taxon>Sphingobacteriia</taxon>
        <taxon>Sphingobacteriales</taxon>
        <taxon>Sphingobacteriaceae</taxon>
        <taxon>Pedobacter</taxon>
    </lineage>
</organism>
<reference evidence="3 4" key="1">
    <citation type="submission" date="2019-11" db="EMBL/GenBank/DDBJ databases">
        <title>Pedobacter petrophilus genome.</title>
        <authorList>
            <person name="Feldbauer M.J."/>
            <person name="Newman J.D."/>
        </authorList>
    </citation>
    <scope>NUCLEOTIDE SEQUENCE [LARGE SCALE GENOMIC DNA]</scope>
    <source>
        <strain evidence="3 4">LMG 29686</strain>
    </source>
</reference>
<comment type="caution">
    <text evidence="3">The sequence shown here is derived from an EMBL/GenBank/DDBJ whole genome shotgun (WGS) entry which is preliminary data.</text>
</comment>
<feature type="region of interest" description="Disordered" evidence="1">
    <location>
        <begin position="23"/>
        <end position="46"/>
    </location>
</feature>
<dbReference type="RefSeq" id="WP_154280278.1">
    <property type="nucleotide sequence ID" value="NZ_JBHUJQ010000001.1"/>
</dbReference>
<feature type="chain" id="PRO_5029479177" description="DUF4890 domain-containing protein" evidence="2">
    <location>
        <begin position="21"/>
        <end position="150"/>
    </location>
</feature>
<feature type="compositionally biased region" description="Basic and acidic residues" evidence="1">
    <location>
        <begin position="36"/>
        <end position="46"/>
    </location>
</feature>
<evidence type="ECO:0000313" key="4">
    <source>
        <dbReference type="Proteomes" id="UP000487757"/>
    </source>
</evidence>
<evidence type="ECO:0000313" key="3">
    <source>
        <dbReference type="EMBL" id="MRX76043.1"/>
    </source>
</evidence>
<gene>
    <name evidence="3" type="ORF">GJU39_08065</name>
</gene>
<feature type="compositionally biased region" description="Basic and acidic residues" evidence="1">
    <location>
        <begin position="118"/>
        <end position="128"/>
    </location>
</feature>
<dbReference type="EMBL" id="WKKH01000009">
    <property type="protein sequence ID" value="MRX76043.1"/>
    <property type="molecule type" value="Genomic_DNA"/>
</dbReference>
<proteinExistence type="predicted"/>
<keyword evidence="2" id="KW-0732">Signal</keyword>
<accession>A0A7K0FWQ8</accession>
<feature type="region of interest" description="Disordered" evidence="1">
    <location>
        <begin position="118"/>
        <end position="150"/>
    </location>
</feature>
<dbReference type="Proteomes" id="UP000487757">
    <property type="component" value="Unassembled WGS sequence"/>
</dbReference>
<name>A0A7K0FWQ8_9SPHI</name>
<feature type="signal peptide" evidence="2">
    <location>
        <begin position="1"/>
        <end position="20"/>
    </location>
</feature>
<evidence type="ECO:0000256" key="2">
    <source>
        <dbReference type="SAM" id="SignalP"/>
    </source>
</evidence>
<dbReference type="OrthoDB" id="1448514at2"/>
<protein>
    <recommendedName>
        <fullName evidence="5">DUF4890 domain-containing protein</fullName>
    </recommendedName>
</protein>
<keyword evidence="4" id="KW-1185">Reference proteome</keyword>
<evidence type="ECO:0000256" key="1">
    <source>
        <dbReference type="SAM" id="MobiDB-lite"/>
    </source>
</evidence>
<sequence length="150" mass="16891">MKKAILTIAIAVMGFTAAFAQDSTKRPRRQMPKLTAEQRAEKATSRLEKELNLTADQKKKIYAVELENAKKMETWRKAEEGARKGKMDERKAAIDKQKAKIDGILTAEQKTKMEAFRAEAKEKGDRMHKGLRHGDRKGKGPEAPNQPTKG</sequence>
<evidence type="ECO:0008006" key="5">
    <source>
        <dbReference type="Google" id="ProtNLM"/>
    </source>
</evidence>
<dbReference type="AlphaFoldDB" id="A0A7K0FWQ8"/>